<sequence>MRTLLQSSFNNKARLTYHIEDKSLVQTINRNKISYNSYHNLTIDEQNLMLAEVEKRGLFNDSVRKIIKDKMHKLNISFNFLEVRGTHLWNSTLLCGNDKIKVL</sequence>
<evidence type="ECO:0000313" key="1">
    <source>
        <dbReference type="EMBL" id="CAG8677573.1"/>
    </source>
</evidence>
<dbReference type="EMBL" id="CAJVQB010006119">
    <property type="protein sequence ID" value="CAG8677573.1"/>
    <property type="molecule type" value="Genomic_DNA"/>
</dbReference>
<accession>A0ABN7UWP9</accession>
<organism evidence="1 2">
    <name type="scientific">Gigaspora margarita</name>
    <dbReference type="NCBI Taxonomy" id="4874"/>
    <lineage>
        <taxon>Eukaryota</taxon>
        <taxon>Fungi</taxon>
        <taxon>Fungi incertae sedis</taxon>
        <taxon>Mucoromycota</taxon>
        <taxon>Glomeromycotina</taxon>
        <taxon>Glomeromycetes</taxon>
        <taxon>Diversisporales</taxon>
        <taxon>Gigasporaceae</taxon>
        <taxon>Gigaspora</taxon>
    </lineage>
</organism>
<reference evidence="1 2" key="1">
    <citation type="submission" date="2021-06" db="EMBL/GenBank/DDBJ databases">
        <authorList>
            <person name="Kallberg Y."/>
            <person name="Tangrot J."/>
            <person name="Rosling A."/>
        </authorList>
    </citation>
    <scope>NUCLEOTIDE SEQUENCE [LARGE SCALE GENOMIC DNA]</scope>
    <source>
        <strain evidence="1 2">120-4 pot B 10/14</strain>
    </source>
</reference>
<gene>
    <name evidence="1" type="ORF">GMARGA_LOCUS10775</name>
</gene>
<comment type="caution">
    <text evidence="1">The sequence shown here is derived from an EMBL/GenBank/DDBJ whole genome shotgun (WGS) entry which is preliminary data.</text>
</comment>
<dbReference type="Proteomes" id="UP000789901">
    <property type="component" value="Unassembled WGS sequence"/>
</dbReference>
<protein>
    <submittedName>
        <fullName evidence="1">22839_t:CDS:1</fullName>
    </submittedName>
</protein>
<proteinExistence type="predicted"/>
<keyword evidence="2" id="KW-1185">Reference proteome</keyword>
<name>A0ABN7UWP9_GIGMA</name>
<evidence type="ECO:0000313" key="2">
    <source>
        <dbReference type="Proteomes" id="UP000789901"/>
    </source>
</evidence>